<dbReference type="Proteomes" id="UP000777002">
    <property type="component" value="Unassembled WGS sequence"/>
</dbReference>
<comment type="caution">
    <text evidence="1">The sequence shown here is derived from an EMBL/GenBank/DDBJ whole genome shotgun (WGS) entry which is preliminary data.</text>
</comment>
<evidence type="ECO:0000313" key="1">
    <source>
        <dbReference type="EMBL" id="MBM6928181.1"/>
    </source>
</evidence>
<accession>A0ABS2GTQ4</accession>
<sequence>MTHPDYFQVLVAIDQLANTLLGGYADETLSSRAWRHKKDGSRSWPVWIIDHLFFWQDNHCKEAYESEMKRAQLPPSLREVKNVE</sequence>
<reference evidence="1 2" key="1">
    <citation type="journal article" date="2021" name="Sci. Rep.">
        <title>The distribution of antibiotic resistance genes in chicken gut microbiota commensals.</title>
        <authorList>
            <person name="Juricova H."/>
            <person name="Matiasovicova J."/>
            <person name="Kubasova T."/>
            <person name="Cejkova D."/>
            <person name="Rychlik I."/>
        </authorList>
    </citation>
    <scope>NUCLEOTIDE SEQUENCE [LARGE SCALE GENOMIC DNA]</scope>
    <source>
        <strain evidence="1 2">An562</strain>
    </source>
</reference>
<gene>
    <name evidence="1" type="ORF">H5985_02710</name>
</gene>
<name>A0ABS2GTQ4_9BURK</name>
<protein>
    <submittedName>
        <fullName evidence="1">Pseudouridine synthase</fullName>
    </submittedName>
</protein>
<keyword evidence="2" id="KW-1185">Reference proteome</keyword>
<dbReference type="RefSeq" id="WP_205049782.1">
    <property type="nucleotide sequence ID" value="NZ_JACJKX010000003.1"/>
</dbReference>
<proteinExistence type="predicted"/>
<evidence type="ECO:0000313" key="2">
    <source>
        <dbReference type="Proteomes" id="UP000777002"/>
    </source>
</evidence>
<dbReference type="EMBL" id="JACJKX010000003">
    <property type="protein sequence ID" value="MBM6928181.1"/>
    <property type="molecule type" value="Genomic_DNA"/>
</dbReference>
<organism evidence="1 2">
    <name type="scientific">Parasutterella secunda</name>
    <dbReference type="NCBI Taxonomy" id="626947"/>
    <lineage>
        <taxon>Bacteria</taxon>
        <taxon>Pseudomonadati</taxon>
        <taxon>Pseudomonadota</taxon>
        <taxon>Betaproteobacteria</taxon>
        <taxon>Burkholderiales</taxon>
        <taxon>Sutterellaceae</taxon>
        <taxon>Parasutterella</taxon>
    </lineage>
</organism>